<dbReference type="AlphaFoldDB" id="K4KHK9"/>
<dbReference type="GO" id="GO:0042597">
    <property type="term" value="C:periplasmic space"/>
    <property type="evidence" value="ECO:0007669"/>
    <property type="project" value="InterPro"/>
</dbReference>
<dbReference type="eggNOG" id="COG0741">
    <property type="taxonomic scope" value="Bacteria"/>
</dbReference>
<dbReference type="Proteomes" id="UP000000466">
    <property type="component" value="Chromosome"/>
</dbReference>
<protein>
    <submittedName>
        <fullName evidence="6">Lytic murein transglycosylase</fullName>
    </submittedName>
</protein>
<dbReference type="KEGG" id="saga:M5M_01110"/>
<dbReference type="GO" id="GO:0004553">
    <property type="term" value="F:hydrolase activity, hydrolyzing O-glycosyl compounds"/>
    <property type="evidence" value="ECO:0007669"/>
    <property type="project" value="InterPro"/>
</dbReference>
<dbReference type="GO" id="GO:0008933">
    <property type="term" value="F:peptidoglycan lytic transglycosylase activity"/>
    <property type="evidence" value="ECO:0007669"/>
    <property type="project" value="InterPro"/>
</dbReference>
<dbReference type="InterPro" id="IPR000189">
    <property type="entry name" value="Transglyc_AS"/>
</dbReference>
<feature type="domain" description="Lytic transglycosylase superhelical linker" evidence="5">
    <location>
        <begin position="426"/>
        <end position="492"/>
    </location>
</feature>
<dbReference type="GO" id="GO:0016020">
    <property type="term" value="C:membrane"/>
    <property type="evidence" value="ECO:0007669"/>
    <property type="project" value="InterPro"/>
</dbReference>
<dbReference type="RefSeq" id="WP_015045626.1">
    <property type="nucleotide sequence ID" value="NC_018868.3"/>
</dbReference>
<keyword evidence="7" id="KW-1185">Reference proteome</keyword>
<dbReference type="SUPFAM" id="SSF48435">
    <property type="entry name" value="Bacterial muramidases"/>
    <property type="match status" value="1"/>
</dbReference>
<organism evidence="6 7">
    <name type="scientific">Simiduia agarivorans (strain DSM 21679 / JCM 13881 / BCRC 17597 / SA1)</name>
    <dbReference type="NCBI Taxonomy" id="1117647"/>
    <lineage>
        <taxon>Bacteria</taxon>
        <taxon>Pseudomonadati</taxon>
        <taxon>Pseudomonadota</taxon>
        <taxon>Gammaproteobacteria</taxon>
        <taxon>Cellvibrionales</taxon>
        <taxon>Cellvibrionaceae</taxon>
        <taxon>Simiduia</taxon>
    </lineage>
</organism>
<keyword evidence="2" id="KW-0732">Signal</keyword>
<reference evidence="6 7" key="1">
    <citation type="journal article" date="2013" name="Genome Announc.">
        <title>Complete genome sequence of Simiduia agarivorans SA1(T), a marine bacterium able to degrade a variety of polysaccharides.</title>
        <authorList>
            <person name="Lin S.Y."/>
            <person name="Shieh W.Y."/>
            <person name="Chen J.S."/>
            <person name="Tang S.L."/>
        </authorList>
    </citation>
    <scope>NUCLEOTIDE SEQUENCE [LARGE SCALE GENOMIC DNA]</scope>
    <source>
        <strain evidence="7">DSM 21679 / JCM 13881 / BCRC 17597 / SA1</strain>
    </source>
</reference>
<evidence type="ECO:0000259" key="5">
    <source>
        <dbReference type="Pfam" id="PF14718"/>
    </source>
</evidence>
<dbReference type="HOGENOM" id="CLU_019016_0_1_6"/>
<dbReference type="InterPro" id="IPR023346">
    <property type="entry name" value="Lysozyme-like_dom_sf"/>
</dbReference>
<dbReference type="Pfam" id="PF14718">
    <property type="entry name" value="SLT_L"/>
    <property type="match status" value="1"/>
</dbReference>
<evidence type="ECO:0000313" key="7">
    <source>
        <dbReference type="Proteomes" id="UP000000466"/>
    </source>
</evidence>
<feature type="region of interest" description="Disordered" evidence="3">
    <location>
        <begin position="665"/>
        <end position="684"/>
    </location>
</feature>
<dbReference type="Pfam" id="PF01464">
    <property type="entry name" value="SLT"/>
    <property type="match status" value="1"/>
</dbReference>
<dbReference type="EMBL" id="CP003746">
    <property type="protein sequence ID" value="AFU97453.1"/>
    <property type="molecule type" value="Genomic_DNA"/>
</dbReference>
<sequence>MVLFSTARILSKKLHQSWHSRQGNGLLLCFLLCCGGLPAQAQSDSAPDDRQRFIDARKAIQQNREADALEHMAALTQYPLYPYLTYYQLSRKLGSLPYPEVDAFLDQHRNTYLGDRLQRQWLSLLAARKRWHEYQSYFDPARADTAQTCTWLMARLNTGEEAALAEVEPLWNVGRSQPKVCDPLFKQWQASVHYTPALAWSRAVKAIESRNRSLARFIGKYAPEPAKADIERLVWLDRYPSEIRHTRKYGGNDSRSQYVVMHAIARLARTDAKQALQLWERYDANGLYPDQARRELQEQLTLYLSRQGHDDHAHALASSMTDGSSEKLQETLLRQALENGHWQRVQAGIRELPAPLQDSDRWRYWQLRAAEQLGQNHPPFAKLENEWQQLAQKRSFYGFLAADRLGLSYAMEDEPSMVERADQEWVANHDGLARARELYALDQVHEARQEWLYASRSLSPAQLQAAGNLAAQWGWHRSGIQAMIDAQAWNDLQVRFPRAYEDIVERQAHSQDVDPNLLFAIARQESAFAPDARSSAGAMGLMQLMPATARQTARKAGIRYNTPDLLTPETNIALGSRYFKEMLSRFENNAAHAAAAYNAGPHRVDRWLADGRDQLPADVWIETIPFTETRGYVQNVMVFSVIYAYRGGVEPESLKGRMPVSLDLPTNPVSSFQGQRPPELQASP</sequence>
<dbReference type="PANTHER" id="PTHR37423">
    <property type="entry name" value="SOLUBLE LYTIC MUREIN TRANSGLYCOSYLASE-RELATED"/>
    <property type="match status" value="1"/>
</dbReference>
<gene>
    <name evidence="6" type="ordered locus">M5M_01110</name>
</gene>
<dbReference type="InterPro" id="IPR008258">
    <property type="entry name" value="Transglycosylase_SLT_dom_1"/>
</dbReference>
<dbReference type="OrthoDB" id="92254at2"/>
<dbReference type="CDD" id="cd13401">
    <property type="entry name" value="Slt70-like"/>
    <property type="match status" value="1"/>
</dbReference>
<dbReference type="Gene3D" id="1.10.1240.20">
    <property type="entry name" value="Lytic transglycosylase, superhelical linker domain"/>
    <property type="match status" value="1"/>
</dbReference>
<dbReference type="SUPFAM" id="SSF53955">
    <property type="entry name" value="Lysozyme-like"/>
    <property type="match status" value="1"/>
</dbReference>
<evidence type="ECO:0000256" key="1">
    <source>
        <dbReference type="ARBA" id="ARBA00007734"/>
    </source>
</evidence>
<evidence type="ECO:0000256" key="2">
    <source>
        <dbReference type="ARBA" id="ARBA00022729"/>
    </source>
</evidence>
<evidence type="ECO:0000256" key="3">
    <source>
        <dbReference type="SAM" id="MobiDB-lite"/>
    </source>
</evidence>
<evidence type="ECO:0000259" key="4">
    <source>
        <dbReference type="Pfam" id="PF01464"/>
    </source>
</evidence>
<comment type="similarity">
    <text evidence="1">Belongs to the transglycosylase Slt family.</text>
</comment>
<name>K4KHK9_SIMAS</name>
<dbReference type="PANTHER" id="PTHR37423:SF5">
    <property type="entry name" value="SOLUBLE LYTIC MUREIN TRANSGLYCOSYLASE"/>
    <property type="match status" value="1"/>
</dbReference>
<dbReference type="InterPro" id="IPR008939">
    <property type="entry name" value="Lytic_TGlycosylase_superhlx_U"/>
</dbReference>
<dbReference type="Gene3D" id="1.25.20.10">
    <property type="entry name" value="Bacterial muramidases"/>
    <property type="match status" value="1"/>
</dbReference>
<dbReference type="STRING" id="1117647.M5M_01110"/>
<dbReference type="InterPro" id="IPR037061">
    <property type="entry name" value="Lytic_TGlycoase_superhlx_L_sf"/>
</dbReference>
<feature type="domain" description="Transglycosylase SLT" evidence="4">
    <location>
        <begin position="505"/>
        <end position="611"/>
    </location>
</feature>
<proteinExistence type="inferred from homology"/>
<evidence type="ECO:0000313" key="6">
    <source>
        <dbReference type="EMBL" id="AFU97453.1"/>
    </source>
</evidence>
<accession>K4KHK9</accession>
<dbReference type="InterPro" id="IPR012289">
    <property type="entry name" value="Lytic_TGlycosylase_superhlx_L"/>
</dbReference>
<dbReference type="PROSITE" id="PS00922">
    <property type="entry name" value="TRANSGLYCOSYLASE"/>
    <property type="match status" value="1"/>
</dbReference>
<dbReference type="Gene3D" id="1.10.530.10">
    <property type="match status" value="1"/>
</dbReference>
<dbReference type="GO" id="GO:0000270">
    <property type="term" value="P:peptidoglycan metabolic process"/>
    <property type="evidence" value="ECO:0007669"/>
    <property type="project" value="InterPro"/>
</dbReference>